<comment type="caution">
    <text evidence="1">The sequence shown here is derived from an EMBL/GenBank/DDBJ whole genome shotgun (WGS) entry which is preliminary data.</text>
</comment>
<protein>
    <submittedName>
        <fullName evidence="1">Uncharacterized protein</fullName>
    </submittedName>
</protein>
<dbReference type="AlphaFoldDB" id="A0A8J8NE45"/>
<organism evidence="1 2">
    <name type="scientific">Halteria grandinella</name>
    <dbReference type="NCBI Taxonomy" id="5974"/>
    <lineage>
        <taxon>Eukaryota</taxon>
        <taxon>Sar</taxon>
        <taxon>Alveolata</taxon>
        <taxon>Ciliophora</taxon>
        <taxon>Intramacronucleata</taxon>
        <taxon>Spirotrichea</taxon>
        <taxon>Stichotrichia</taxon>
        <taxon>Sporadotrichida</taxon>
        <taxon>Halteriidae</taxon>
        <taxon>Halteria</taxon>
    </lineage>
</organism>
<proteinExistence type="predicted"/>
<sequence length="77" mass="8803">MCPYSLWETRKARFSNFSHWAGMCLVGTVASELAAPEEEVPWGEQFAWTELGELVLSLLLDSLIIQMIKLVLKLNYQ</sequence>
<accession>A0A8J8NE45</accession>
<dbReference type="EMBL" id="RRYP01020650">
    <property type="protein sequence ID" value="TNV72870.1"/>
    <property type="molecule type" value="Genomic_DNA"/>
</dbReference>
<gene>
    <name evidence="1" type="ORF">FGO68_gene8838</name>
</gene>
<keyword evidence="2" id="KW-1185">Reference proteome</keyword>
<evidence type="ECO:0000313" key="1">
    <source>
        <dbReference type="EMBL" id="TNV72870.1"/>
    </source>
</evidence>
<reference evidence="1" key="1">
    <citation type="submission" date="2019-06" db="EMBL/GenBank/DDBJ databases">
        <authorList>
            <person name="Zheng W."/>
        </authorList>
    </citation>
    <scope>NUCLEOTIDE SEQUENCE</scope>
    <source>
        <strain evidence="1">QDHG01</strain>
    </source>
</reference>
<dbReference type="Proteomes" id="UP000785679">
    <property type="component" value="Unassembled WGS sequence"/>
</dbReference>
<evidence type="ECO:0000313" key="2">
    <source>
        <dbReference type="Proteomes" id="UP000785679"/>
    </source>
</evidence>
<name>A0A8J8NE45_HALGN</name>